<dbReference type="eggNOG" id="COG0582">
    <property type="taxonomic scope" value="Bacteria"/>
</dbReference>
<keyword evidence="1" id="KW-0233">DNA recombination</keyword>
<dbReference type="InterPro" id="IPR011010">
    <property type="entry name" value="DNA_brk_join_enz"/>
</dbReference>
<dbReference type="GO" id="GO:0006310">
    <property type="term" value="P:DNA recombination"/>
    <property type="evidence" value="ECO:0007669"/>
    <property type="project" value="UniProtKB-KW"/>
</dbReference>
<gene>
    <name evidence="2" type="ordered locus">P9215_12791</name>
</gene>
<evidence type="ECO:0000313" key="2">
    <source>
        <dbReference type="EMBL" id="ABV50894.1"/>
    </source>
</evidence>
<evidence type="ECO:0000313" key="3">
    <source>
        <dbReference type="Proteomes" id="UP000002014"/>
    </source>
</evidence>
<dbReference type="RefSeq" id="WP_012007963.1">
    <property type="nucleotide sequence ID" value="NC_009840.1"/>
</dbReference>
<proteinExistence type="predicted"/>
<sequence>MPLQRLNKKAWEIEFQRAVSSIDENCGLTVTRSKIGNVELRHRGQGFNVVKTIPFKWEENWGDAYTRIRNIFKFIAEGHNLKAAAELAQGKAPKKGKDWVHILESFKDQKINFGTAITEATFNKQYLPPCEMVVNVMSKKNPPTNPADLIDICVKDWKPQSVSRKHRVRAIKQFLDHAVNREGIADIWTPPTDLSSHIGKAKKGEIQIQKAGAFESDIQILDFLKTLPTDSEAKKDADAATRWFNCFCLMAELGLRPIEINFLQVLFDPINKEHYWHCTFIKKAGNGATQPRRIEPLPLIDRDGNEVKWNLMERFKSNLLLLPERVTGEAAGTYLKRRESWIQLKADMKRLQGTNITCYSFRHYYALRCHLKLIDSGSASLSMGHSIEAHHRNYPYSKESTTTNAFKLARARSVA</sequence>
<dbReference type="GO" id="GO:0015074">
    <property type="term" value="P:DNA integration"/>
    <property type="evidence" value="ECO:0007669"/>
    <property type="project" value="InterPro"/>
</dbReference>
<dbReference type="OrthoDB" id="548825at2"/>
<dbReference type="InterPro" id="IPR013762">
    <property type="entry name" value="Integrase-like_cat_sf"/>
</dbReference>
<dbReference type="AlphaFoldDB" id="A8G5L3"/>
<dbReference type="SUPFAM" id="SSF56349">
    <property type="entry name" value="DNA breaking-rejoining enzymes"/>
    <property type="match status" value="1"/>
</dbReference>
<reference evidence="2 3" key="1">
    <citation type="journal article" date="2007" name="PLoS Genet.">
        <title>Patterns and implications of gene gain and loss in the evolution of Prochlorococcus.</title>
        <authorList>
            <person name="Kettler G.C."/>
            <person name="Martiny A.C."/>
            <person name="Huang K."/>
            <person name="Zucker J."/>
            <person name="Coleman M.L."/>
            <person name="Rodrigue S."/>
            <person name="Chen F."/>
            <person name="Lapidus A."/>
            <person name="Ferriera S."/>
            <person name="Johnson J."/>
            <person name="Steglich C."/>
            <person name="Church G.M."/>
            <person name="Richardson P."/>
            <person name="Chisholm S.W."/>
        </authorList>
    </citation>
    <scope>NUCLEOTIDE SEQUENCE [LARGE SCALE GENOMIC DNA]</scope>
    <source>
        <strain evidence="2 3">MIT 9215</strain>
    </source>
</reference>
<dbReference type="GO" id="GO:0003677">
    <property type="term" value="F:DNA binding"/>
    <property type="evidence" value="ECO:0007669"/>
    <property type="project" value="InterPro"/>
</dbReference>
<protein>
    <recommendedName>
        <fullName evidence="4">Tyr recombinase domain-containing protein</fullName>
    </recommendedName>
</protein>
<accession>A8G5L3</accession>
<evidence type="ECO:0008006" key="4">
    <source>
        <dbReference type="Google" id="ProtNLM"/>
    </source>
</evidence>
<dbReference type="EMBL" id="CP000825">
    <property type="protein sequence ID" value="ABV50894.1"/>
    <property type="molecule type" value="Genomic_DNA"/>
</dbReference>
<dbReference type="KEGG" id="pmh:P9215_12791"/>
<organism evidence="2 3">
    <name type="scientific">Prochlorococcus marinus (strain MIT 9215)</name>
    <dbReference type="NCBI Taxonomy" id="93060"/>
    <lineage>
        <taxon>Bacteria</taxon>
        <taxon>Bacillati</taxon>
        <taxon>Cyanobacteriota</taxon>
        <taxon>Cyanophyceae</taxon>
        <taxon>Synechococcales</taxon>
        <taxon>Prochlorococcaceae</taxon>
        <taxon>Prochlorococcus</taxon>
    </lineage>
</organism>
<dbReference type="HOGENOM" id="CLU_053698_0_0_3"/>
<evidence type="ECO:0000256" key="1">
    <source>
        <dbReference type="ARBA" id="ARBA00023172"/>
    </source>
</evidence>
<dbReference type="STRING" id="93060.P9215_12791"/>
<dbReference type="Gene3D" id="1.10.443.10">
    <property type="entry name" value="Intergrase catalytic core"/>
    <property type="match status" value="1"/>
</dbReference>
<name>A8G5L3_PROM2</name>
<dbReference type="Proteomes" id="UP000002014">
    <property type="component" value="Chromosome"/>
</dbReference>